<sequence>MKKTMLIIGAGPGLSYAVAEKFASQEFNIGLISRKTEKLQAFKNELEAKGTTVFSAAADAGDAALLEAAIHTISANTDGFDVILYNAAVIKARYILEESSEDLIREFAINVAGAVKSLQVTYDDLKKRNGAFLLTSSNLATDPVAAYGSLSIGKAALRNLAYQLHNRLKNEGIYVGLLTINGEINPGSDTRSPAVLANLFWKLYSDRNQVEIQQ</sequence>
<proteinExistence type="predicted"/>
<evidence type="ECO:0000313" key="1">
    <source>
        <dbReference type="EMBL" id="OQP47509.1"/>
    </source>
</evidence>
<comment type="caution">
    <text evidence="1">The sequence shown here is derived from an EMBL/GenBank/DDBJ whole genome shotgun (WGS) entry which is preliminary data.</text>
</comment>
<dbReference type="PANTHER" id="PTHR43431">
    <property type="entry name" value="OXIDOREDUCTASE, SHORT CHAIN DEHYDROGENASE/REDUCTASE FAMILY (AFU_ORTHOLOGUE AFUA_5G14000)"/>
    <property type="match status" value="1"/>
</dbReference>
<reference evidence="2" key="1">
    <citation type="submission" date="2016-04" db="EMBL/GenBank/DDBJ databases">
        <authorList>
            <person name="Chen L."/>
            <person name="Zhuang W."/>
            <person name="Wang G."/>
        </authorList>
    </citation>
    <scope>NUCLEOTIDE SEQUENCE [LARGE SCALE GENOMIC DNA]</scope>
    <source>
        <strain evidence="2">17621</strain>
    </source>
</reference>
<protein>
    <recommendedName>
        <fullName evidence="3">Short-chain dehydrogenase</fullName>
    </recommendedName>
</protein>
<dbReference type="AlphaFoldDB" id="A0A1V9EMY8"/>
<evidence type="ECO:0000313" key="2">
    <source>
        <dbReference type="Proteomes" id="UP000192610"/>
    </source>
</evidence>
<evidence type="ECO:0008006" key="3">
    <source>
        <dbReference type="Google" id="ProtNLM"/>
    </source>
</evidence>
<dbReference type="InterPro" id="IPR002347">
    <property type="entry name" value="SDR_fam"/>
</dbReference>
<accession>A0A1V9EMY8</accession>
<name>A0A1V9EMY8_9BACT</name>
<dbReference type="EMBL" id="LVXG01000023">
    <property type="protein sequence ID" value="OQP47509.1"/>
    <property type="molecule type" value="Genomic_DNA"/>
</dbReference>
<dbReference type="Proteomes" id="UP000192610">
    <property type="component" value="Unassembled WGS sequence"/>
</dbReference>
<gene>
    <name evidence="1" type="ORF">A4H97_08455</name>
</gene>
<organism evidence="1 2">
    <name type="scientific">Niastella yeongjuensis</name>
    <dbReference type="NCBI Taxonomy" id="354355"/>
    <lineage>
        <taxon>Bacteria</taxon>
        <taxon>Pseudomonadati</taxon>
        <taxon>Bacteroidota</taxon>
        <taxon>Chitinophagia</taxon>
        <taxon>Chitinophagales</taxon>
        <taxon>Chitinophagaceae</taxon>
        <taxon>Niastella</taxon>
    </lineage>
</organism>
<dbReference type="Gene3D" id="3.40.50.720">
    <property type="entry name" value="NAD(P)-binding Rossmann-like Domain"/>
    <property type="match status" value="1"/>
</dbReference>
<dbReference type="STRING" id="354355.SAMN05660816_01718"/>
<dbReference type="RefSeq" id="WP_081201760.1">
    <property type="nucleotide sequence ID" value="NZ_FOCZ01000002.1"/>
</dbReference>
<dbReference type="OrthoDB" id="9799818at2"/>
<dbReference type="SUPFAM" id="SSF51735">
    <property type="entry name" value="NAD(P)-binding Rossmann-fold domains"/>
    <property type="match status" value="1"/>
</dbReference>
<dbReference type="Pfam" id="PF00106">
    <property type="entry name" value="adh_short"/>
    <property type="match status" value="1"/>
</dbReference>
<dbReference type="PANTHER" id="PTHR43431:SF1">
    <property type="entry name" value="OS08G0476300 PROTEIN"/>
    <property type="match status" value="1"/>
</dbReference>
<dbReference type="InterPro" id="IPR036291">
    <property type="entry name" value="NAD(P)-bd_dom_sf"/>
</dbReference>
<keyword evidence="2" id="KW-1185">Reference proteome</keyword>